<accession>A0A0L0FYP3</accession>
<evidence type="ECO:0000256" key="5">
    <source>
        <dbReference type="SAM" id="Phobius"/>
    </source>
</evidence>
<dbReference type="eggNOG" id="KOG0619">
    <property type="taxonomic scope" value="Eukaryota"/>
</dbReference>
<dbReference type="AlphaFoldDB" id="A0A0L0FYP3"/>
<feature type="region of interest" description="Disordered" evidence="4">
    <location>
        <begin position="587"/>
        <end position="625"/>
    </location>
</feature>
<dbReference type="InterPro" id="IPR001611">
    <property type="entry name" value="Leu-rich_rpt"/>
</dbReference>
<keyword evidence="8" id="KW-1185">Reference proteome</keyword>
<keyword evidence="3" id="KW-0677">Repeat</keyword>
<feature type="compositionally biased region" description="Low complexity" evidence="4">
    <location>
        <begin position="587"/>
        <end position="614"/>
    </location>
</feature>
<evidence type="ECO:0000313" key="7">
    <source>
        <dbReference type="EMBL" id="KNC81676.1"/>
    </source>
</evidence>
<organism evidence="7 8">
    <name type="scientific">Sphaeroforma arctica JP610</name>
    <dbReference type="NCBI Taxonomy" id="667725"/>
    <lineage>
        <taxon>Eukaryota</taxon>
        <taxon>Ichthyosporea</taxon>
        <taxon>Ichthyophonida</taxon>
        <taxon>Sphaeroforma</taxon>
    </lineage>
</organism>
<dbReference type="STRING" id="667725.A0A0L0FYP3"/>
<evidence type="ECO:0000313" key="8">
    <source>
        <dbReference type="Proteomes" id="UP000054560"/>
    </source>
</evidence>
<dbReference type="Pfam" id="PF13855">
    <property type="entry name" value="LRR_8"/>
    <property type="match status" value="3"/>
</dbReference>
<feature type="chain" id="PRO_5005538896" description="EGF-like domain-containing protein" evidence="6">
    <location>
        <begin position="19"/>
        <end position="739"/>
    </location>
</feature>
<keyword evidence="5" id="KW-1133">Transmembrane helix</keyword>
<dbReference type="Gene3D" id="3.80.10.10">
    <property type="entry name" value="Ribonuclease Inhibitor"/>
    <property type="match status" value="4"/>
</dbReference>
<dbReference type="GeneID" id="25906510"/>
<dbReference type="SMART" id="SM00365">
    <property type="entry name" value="LRR_SD22"/>
    <property type="match status" value="4"/>
</dbReference>
<keyword evidence="5" id="KW-0472">Membrane</keyword>
<dbReference type="PANTHER" id="PTHR24366:SF161">
    <property type="entry name" value="TIR DOMAIN-CONTAINING PROTEIN"/>
    <property type="match status" value="1"/>
</dbReference>
<feature type="signal peptide" evidence="6">
    <location>
        <begin position="1"/>
        <end position="18"/>
    </location>
</feature>
<dbReference type="PRINTS" id="PR00019">
    <property type="entry name" value="LEURICHRPT"/>
</dbReference>
<dbReference type="EMBL" id="KQ242008">
    <property type="protein sequence ID" value="KNC81676.1"/>
    <property type="molecule type" value="Genomic_DNA"/>
</dbReference>
<dbReference type="PROSITE" id="PS51450">
    <property type="entry name" value="LRR"/>
    <property type="match status" value="3"/>
</dbReference>
<proteinExistence type="predicted"/>
<evidence type="ECO:0008006" key="9">
    <source>
        <dbReference type="Google" id="ProtNLM"/>
    </source>
</evidence>
<protein>
    <recommendedName>
        <fullName evidence="9">EGF-like domain-containing protein</fullName>
    </recommendedName>
</protein>
<keyword evidence="1" id="KW-0433">Leucine-rich repeat</keyword>
<dbReference type="SMART" id="SM00369">
    <property type="entry name" value="LRR_TYP"/>
    <property type="match status" value="10"/>
</dbReference>
<gene>
    <name evidence="7" type="ORF">SARC_06006</name>
</gene>
<dbReference type="Proteomes" id="UP000054560">
    <property type="component" value="Unassembled WGS sequence"/>
</dbReference>
<dbReference type="InterPro" id="IPR032675">
    <property type="entry name" value="LRR_dom_sf"/>
</dbReference>
<reference evidence="7 8" key="1">
    <citation type="submission" date="2011-02" db="EMBL/GenBank/DDBJ databases">
        <title>The Genome Sequence of Sphaeroforma arctica JP610.</title>
        <authorList>
            <consortium name="The Broad Institute Genome Sequencing Platform"/>
            <person name="Russ C."/>
            <person name="Cuomo C."/>
            <person name="Young S.K."/>
            <person name="Zeng Q."/>
            <person name="Gargeya S."/>
            <person name="Alvarado L."/>
            <person name="Berlin A."/>
            <person name="Chapman S.B."/>
            <person name="Chen Z."/>
            <person name="Freedman E."/>
            <person name="Gellesch M."/>
            <person name="Goldberg J."/>
            <person name="Griggs A."/>
            <person name="Gujja S."/>
            <person name="Heilman E."/>
            <person name="Heiman D."/>
            <person name="Howarth C."/>
            <person name="Mehta T."/>
            <person name="Neiman D."/>
            <person name="Pearson M."/>
            <person name="Roberts A."/>
            <person name="Saif S."/>
            <person name="Shea T."/>
            <person name="Shenoy N."/>
            <person name="Sisk P."/>
            <person name="Stolte C."/>
            <person name="Sykes S."/>
            <person name="White J."/>
            <person name="Yandava C."/>
            <person name="Burger G."/>
            <person name="Gray M.W."/>
            <person name="Holland P.W.H."/>
            <person name="King N."/>
            <person name="Lang F.B.F."/>
            <person name="Roger A.J."/>
            <person name="Ruiz-Trillo I."/>
            <person name="Haas B."/>
            <person name="Nusbaum C."/>
            <person name="Birren B."/>
        </authorList>
    </citation>
    <scope>NUCLEOTIDE SEQUENCE [LARGE SCALE GENOMIC DNA]</scope>
    <source>
        <strain evidence="7 8">JP610</strain>
    </source>
</reference>
<sequence>MKVLACLLLLNAGALVAGDGAFIQPPGFNCTVNDADGVRTLMSCVAAPGSLSLNLDMRNLDKVAEGAFKGLTVPLIDLSHNNLKTLPGNTLCGNATGAQSVLTIVLDHNFLSTFDVNTFAGCANLTDLSVQYNAELKGPFPNDMLKDSALTLQFIRMSGHGMTVLPVEWLEGLEGLHELVLREGPLTTITNPLPKALGTNLTRLDLSHNRINTLPSACMISNLTKLEALQLRANAIADVKSLRFDHTLSVSTVDLTMNKITTLEEGCLYRLNALKGLRSLDLSGNGLHTIAQSVFGNSSWPHLTTLNLAHNALTRIDIPLFKGLGNLTDLVLSYNQIAVIEPTVWTGLAHLLALRLRGNALKALLNHTLDDVRPTLETLDMSHNQIQSVATDVFVNMTKLRTLDLSFNNIASLPDDTFGCCGSNLVDVRLESNRLTSLSEQLTHALLPAHMTMFSIARNPLSCCTLRPWLDGRFKEIMTSTTSASSPDYNCTDMGEVYTTPSFGSSNDTALHLECTFGRYGPWTEWGCQCEDGFKEVSKQYRQRDCDTPAPLHASKGCIASGQGDAFEKGEACDCATVVPTTTTMASTATTQTQTGTSAPTETAPIPTPIAATPTPSPQPTHHKSSGFVSTIKSMFLSLLFVGLVVSVMYLIHNWAIVHGHELSLSDLSPRNLLATLQTLFHSITRQTTSATPRPAAANGYTAVPGGGYGGASYTDSSGMDNSFSAAADRQYQRIVNDT</sequence>
<dbReference type="PANTHER" id="PTHR24366">
    <property type="entry name" value="IG(IMMUNOGLOBULIN) AND LRR(LEUCINE RICH REPEAT) DOMAINS"/>
    <property type="match status" value="1"/>
</dbReference>
<name>A0A0L0FYP3_9EUKA</name>
<evidence type="ECO:0000256" key="6">
    <source>
        <dbReference type="SAM" id="SignalP"/>
    </source>
</evidence>
<dbReference type="SUPFAM" id="SSF52058">
    <property type="entry name" value="L domain-like"/>
    <property type="match status" value="2"/>
</dbReference>
<evidence type="ECO:0000256" key="2">
    <source>
        <dbReference type="ARBA" id="ARBA00022729"/>
    </source>
</evidence>
<evidence type="ECO:0000256" key="1">
    <source>
        <dbReference type="ARBA" id="ARBA00022614"/>
    </source>
</evidence>
<keyword evidence="5" id="KW-0812">Transmembrane</keyword>
<keyword evidence="2 6" id="KW-0732">Signal</keyword>
<evidence type="ECO:0000256" key="4">
    <source>
        <dbReference type="SAM" id="MobiDB-lite"/>
    </source>
</evidence>
<evidence type="ECO:0000256" key="3">
    <source>
        <dbReference type="ARBA" id="ARBA00022737"/>
    </source>
</evidence>
<feature type="transmembrane region" description="Helical" evidence="5">
    <location>
        <begin position="634"/>
        <end position="652"/>
    </location>
</feature>
<dbReference type="InterPro" id="IPR003591">
    <property type="entry name" value="Leu-rich_rpt_typical-subtyp"/>
</dbReference>
<dbReference type="Pfam" id="PF00560">
    <property type="entry name" value="LRR_1"/>
    <property type="match status" value="1"/>
</dbReference>
<dbReference type="RefSeq" id="XP_014155578.1">
    <property type="nucleotide sequence ID" value="XM_014300103.1"/>
</dbReference>
<dbReference type="OrthoDB" id="1055097at2759"/>